<evidence type="ECO:0000259" key="2">
    <source>
        <dbReference type="Pfam" id="PF19031"/>
    </source>
</evidence>
<name>A0A1D6Q195_MAIZE</name>
<dbReference type="InterPro" id="IPR043987">
    <property type="entry name" value="CCZ1/INTU/HSP4_longin_1"/>
</dbReference>
<accession>A0A1D6Q195</accession>
<sequence length="163" mass="18365">MGLSSAATGDGVQLCVFDLQRGQQEGQELDKILYFYPADCPILLQLSVIGLCEGIVTFTRIFSPEEDCEVIESEKHSHVFYQAETDIWMVLVVEKNKENELTWRCGALQGILKEAHSLFAMFHGPIRTLLHKQPSAELARGHLRTFLTDYLSGGSSKIYLWLS</sequence>
<gene>
    <name evidence="3" type="ORF">ZEAMMB73_Zm00001d050352</name>
</gene>
<dbReference type="PANTHER" id="PTHR13056">
    <property type="entry name" value="VACUOLAR FUSION PROTEIN CCZ1 HOMOLOG-RELATED"/>
    <property type="match status" value="1"/>
</dbReference>
<reference evidence="3" key="1">
    <citation type="submission" date="2015-12" db="EMBL/GenBank/DDBJ databases">
        <title>Update maize B73 reference genome by single molecule sequencing technologies.</title>
        <authorList>
            <consortium name="Maize Genome Sequencing Project"/>
            <person name="Ware D."/>
        </authorList>
    </citation>
    <scope>NUCLEOTIDE SEQUENCE</scope>
    <source>
        <tissue evidence="3">Seedling</tissue>
    </source>
</reference>
<protein>
    <submittedName>
        <fullName evidence="3">Myrosinase</fullName>
    </submittedName>
</protein>
<dbReference type="AlphaFoldDB" id="A0A1D6Q195"/>
<dbReference type="InterPro" id="IPR013176">
    <property type="entry name" value="Ccz1"/>
</dbReference>
<dbReference type="OMA" id="TIQMHLM"/>
<evidence type="ECO:0000256" key="1">
    <source>
        <dbReference type="ARBA" id="ARBA00005352"/>
    </source>
</evidence>
<dbReference type="GO" id="GO:0016192">
    <property type="term" value="P:vesicle-mediated transport"/>
    <property type="evidence" value="ECO:0007669"/>
    <property type="project" value="InterPro"/>
</dbReference>
<dbReference type="Pfam" id="PF19031">
    <property type="entry name" value="Intu_longin_1"/>
    <property type="match status" value="1"/>
</dbReference>
<evidence type="ECO:0000313" key="3">
    <source>
        <dbReference type="EMBL" id="AQK52395.1"/>
    </source>
</evidence>
<dbReference type="GO" id="GO:0035658">
    <property type="term" value="C:Mon1-Ccz1 complex"/>
    <property type="evidence" value="ECO:0007669"/>
    <property type="project" value="InterPro"/>
</dbReference>
<dbReference type="STRING" id="4577.A0A1D6Q195"/>
<feature type="domain" description="CCZ1/INTU/HSP4 first Longin" evidence="2">
    <location>
        <begin position="15"/>
        <end position="124"/>
    </location>
</feature>
<organism evidence="3">
    <name type="scientific">Zea mays</name>
    <name type="common">Maize</name>
    <dbReference type="NCBI Taxonomy" id="4577"/>
    <lineage>
        <taxon>Eukaryota</taxon>
        <taxon>Viridiplantae</taxon>
        <taxon>Streptophyta</taxon>
        <taxon>Embryophyta</taxon>
        <taxon>Tracheophyta</taxon>
        <taxon>Spermatophyta</taxon>
        <taxon>Magnoliopsida</taxon>
        <taxon>Liliopsida</taxon>
        <taxon>Poales</taxon>
        <taxon>Poaceae</taxon>
        <taxon>PACMAD clade</taxon>
        <taxon>Panicoideae</taxon>
        <taxon>Andropogonodae</taxon>
        <taxon>Andropogoneae</taxon>
        <taxon>Tripsacinae</taxon>
        <taxon>Zea</taxon>
    </lineage>
</organism>
<proteinExistence type="inferred from homology"/>
<dbReference type="SMR" id="A0A1D6Q195"/>
<dbReference type="IntAct" id="A0A1D6Q195">
    <property type="interactions" value="1"/>
</dbReference>
<dbReference type="InParanoid" id="A0A1D6Q195"/>
<dbReference type="PANTHER" id="PTHR13056:SF0">
    <property type="entry name" value="VACUOLAR FUSION PROTEIN CCZ1 HOMOLOG-RELATED"/>
    <property type="match status" value="1"/>
</dbReference>
<dbReference type="ExpressionAtlas" id="A0A1D6Q195">
    <property type="expression patterns" value="baseline and differential"/>
</dbReference>
<dbReference type="EMBL" id="CM000780">
    <property type="protein sequence ID" value="AQK52395.1"/>
    <property type="molecule type" value="Genomic_DNA"/>
</dbReference>
<comment type="similarity">
    <text evidence="1">Belongs to the CCZ1 family.</text>
</comment>